<proteinExistence type="predicted"/>
<comment type="caution">
    <text evidence="3">The sequence shown here is derived from an EMBL/GenBank/DDBJ whole genome shotgun (WGS) entry which is preliminary data.</text>
</comment>
<dbReference type="Gene3D" id="2.60.40.1080">
    <property type="match status" value="1"/>
</dbReference>
<dbReference type="SUPFAM" id="SSF49373">
    <property type="entry name" value="Invasin/intimin cell-adhesion fragments"/>
    <property type="match status" value="1"/>
</dbReference>
<keyword evidence="4" id="KW-1185">Reference proteome</keyword>
<gene>
    <name evidence="3" type="ORF">I568_01883</name>
</gene>
<reference evidence="3 4" key="1">
    <citation type="submission" date="2013-03" db="EMBL/GenBank/DDBJ databases">
        <title>The Genome Sequence of Enterococcus columbae ATCC_51263 (PacBio/Illumina hybrid assembly).</title>
        <authorList>
            <consortium name="The Broad Institute Genomics Platform"/>
            <consortium name="The Broad Institute Genome Sequencing Center for Infectious Disease"/>
            <person name="Earl A."/>
            <person name="Russ C."/>
            <person name="Gilmore M."/>
            <person name="Surin D."/>
            <person name="Walker B."/>
            <person name="Young S."/>
            <person name="Zeng Q."/>
            <person name="Gargeya S."/>
            <person name="Fitzgerald M."/>
            <person name="Haas B."/>
            <person name="Abouelleil A."/>
            <person name="Allen A.W."/>
            <person name="Alvarado L."/>
            <person name="Arachchi H.M."/>
            <person name="Berlin A.M."/>
            <person name="Chapman S.B."/>
            <person name="Gainer-Dewar J."/>
            <person name="Goldberg J."/>
            <person name="Griggs A."/>
            <person name="Gujja S."/>
            <person name="Hansen M."/>
            <person name="Howarth C."/>
            <person name="Imamovic A."/>
            <person name="Ireland A."/>
            <person name="Larimer J."/>
            <person name="McCowan C."/>
            <person name="Murphy C."/>
            <person name="Pearson M."/>
            <person name="Poon T.W."/>
            <person name="Priest M."/>
            <person name="Roberts A."/>
            <person name="Saif S."/>
            <person name="Shea T."/>
            <person name="Sisk P."/>
            <person name="Sykes S."/>
            <person name="Wortman J."/>
            <person name="Nusbaum C."/>
            <person name="Birren B."/>
        </authorList>
    </citation>
    <scope>NUCLEOTIDE SEQUENCE [LARGE SCALE GENOMIC DNA]</scope>
    <source>
        <strain evidence="3 4">ATCC 51263</strain>
    </source>
</reference>
<dbReference type="InterPro" id="IPR011081">
    <property type="entry name" value="Big_4"/>
</dbReference>
<dbReference type="SMART" id="SM00198">
    <property type="entry name" value="SCP"/>
    <property type="match status" value="1"/>
</dbReference>
<dbReference type="InterPro" id="IPR014044">
    <property type="entry name" value="CAP_dom"/>
</dbReference>
<evidence type="ECO:0000313" key="4">
    <source>
        <dbReference type="Proteomes" id="UP000014113"/>
    </source>
</evidence>
<feature type="signal peptide" evidence="1">
    <location>
        <begin position="1"/>
        <end position="21"/>
    </location>
</feature>
<keyword evidence="1" id="KW-0732">Signal</keyword>
<dbReference type="InterPro" id="IPR003343">
    <property type="entry name" value="Big_2"/>
</dbReference>
<protein>
    <recommendedName>
        <fullName evidence="2">SCP domain-containing protein</fullName>
    </recommendedName>
</protein>
<dbReference type="InterPro" id="IPR035940">
    <property type="entry name" value="CAP_sf"/>
</dbReference>
<dbReference type="Gene3D" id="3.40.33.10">
    <property type="entry name" value="CAP"/>
    <property type="match status" value="1"/>
</dbReference>
<sequence length="622" mass="69760">MKGLKLGLCLLGFISFGCLFARPTIAAENAQQYLIDQAKAVAGQREVRFSETMLPTSPANVMVGIEGTFYQVDKEAVLKRINEIRKEAYDEQLVDTYVPIKWSRALEEIAKTRSVESSFVLAHRRLTDKSIWTVGDSFAENSGGENIAWNNERATSAFLSAINQFYEEKATYMQYKKTGVLSGETGHYTSMINPNYTTVGMGGFWNEQNYDWTCVVQRFGSSQYSNELSDDSTSTENGQVVQVSEVSTDKLSQLMLKGPDVLSFPNVQGFYLSAKLLNEESVSVFSQGVHWESSDEKIAQVNHLGQVTPYAIGKVTISANLNNTTVTKQVTVRKMVKAEEIHVSNKSGSLPRFPDKVKVSWSDGSITEEKVIWPAQLESNYQVLQPKTNQVTGHIVNSELSVEATIDTAVVSQIQPLNLSTYSGEIPQLPNLIPVIWSDKSISLESVEWAKLTQEMVTVKEDKQLAFSGILSSLWSRNKVQGTLNIRMPKETIYRLYNPNSGEHFYTSSTAERDGLAKLGWKAEGIAWYAPLKGDPVYRLYNPNASDHHYTTSKIERENLIKIGWRDEGSGWFSGGETPIYRLYNRYAKKAGAHHYTLSKNEQQHLVSIGWQDELIGWYAVS</sequence>
<evidence type="ECO:0000256" key="1">
    <source>
        <dbReference type="SAM" id="SignalP"/>
    </source>
</evidence>
<dbReference type="InterPro" id="IPR008964">
    <property type="entry name" value="Invasin/intimin_cell_adhesion"/>
</dbReference>
<dbReference type="PROSITE" id="PS51257">
    <property type="entry name" value="PROKAR_LIPOPROTEIN"/>
    <property type="match status" value="1"/>
</dbReference>
<dbReference type="STRING" id="1121865.OMW_01267"/>
<dbReference type="Pfam" id="PF07532">
    <property type="entry name" value="Big_4"/>
    <property type="match status" value="1"/>
</dbReference>
<dbReference type="OrthoDB" id="1654093at2"/>
<feature type="chain" id="PRO_5038616605" description="SCP domain-containing protein" evidence="1">
    <location>
        <begin position="22"/>
        <end position="622"/>
    </location>
</feature>
<dbReference type="Pfam" id="PF00188">
    <property type="entry name" value="CAP"/>
    <property type="match status" value="1"/>
</dbReference>
<dbReference type="PATRIC" id="fig|1121865.3.peg.1237"/>
<dbReference type="Pfam" id="PF02368">
    <property type="entry name" value="Big_2"/>
    <property type="match status" value="1"/>
</dbReference>
<evidence type="ECO:0000313" key="3">
    <source>
        <dbReference type="EMBL" id="EOW80705.1"/>
    </source>
</evidence>
<dbReference type="Pfam" id="PF18885">
    <property type="entry name" value="DUF5648"/>
    <property type="match status" value="1"/>
</dbReference>
<dbReference type="AlphaFoldDB" id="S0KJ82"/>
<evidence type="ECO:0000259" key="2">
    <source>
        <dbReference type="SMART" id="SM00198"/>
    </source>
</evidence>
<name>S0KJ82_9ENTE</name>
<dbReference type="eggNOG" id="COG3757">
    <property type="taxonomic scope" value="Bacteria"/>
</dbReference>
<dbReference type="Proteomes" id="UP000014113">
    <property type="component" value="Unassembled WGS sequence"/>
</dbReference>
<dbReference type="RefSeq" id="WP_016183408.1">
    <property type="nucleotide sequence ID" value="NZ_JXKI01000031.1"/>
</dbReference>
<accession>S0KJ82</accession>
<dbReference type="SUPFAM" id="SSF55797">
    <property type="entry name" value="PR-1-like"/>
    <property type="match status" value="1"/>
</dbReference>
<dbReference type="InterPro" id="IPR043708">
    <property type="entry name" value="DUF5648"/>
</dbReference>
<feature type="domain" description="SCP" evidence="2">
    <location>
        <begin position="72"/>
        <end position="227"/>
    </location>
</feature>
<dbReference type="EMBL" id="ASWJ01000008">
    <property type="protein sequence ID" value="EOW80705.1"/>
    <property type="molecule type" value="Genomic_DNA"/>
</dbReference>
<organism evidence="3 4">
    <name type="scientific">Enterococcus columbae DSM 7374 = ATCC 51263</name>
    <dbReference type="NCBI Taxonomy" id="1121865"/>
    <lineage>
        <taxon>Bacteria</taxon>
        <taxon>Bacillati</taxon>
        <taxon>Bacillota</taxon>
        <taxon>Bacilli</taxon>
        <taxon>Lactobacillales</taxon>
        <taxon>Enterococcaceae</taxon>
        <taxon>Enterococcus</taxon>
    </lineage>
</organism>